<dbReference type="Gene3D" id="3.90.180.10">
    <property type="entry name" value="Medium-chain alcohol dehydrogenases, catalytic domain"/>
    <property type="match status" value="1"/>
</dbReference>
<dbReference type="Gene3D" id="3.40.50.720">
    <property type="entry name" value="NAD(P)-binding Rossmann-like Domain"/>
    <property type="match status" value="1"/>
</dbReference>
<protein>
    <submittedName>
        <fullName evidence="3">NADP-dependent oxidoreductase</fullName>
    </submittedName>
</protein>
<evidence type="ECO:0000313" key="4">
    <source>
        <dbReference type="Proteomes" id="UP000281708"/>
    </source>
</evidence>
<dbReference type="RefSeq" id="WP_121806315.1">
    <property type="nucleotide sequence ID" value="NZ_RDBE01000007.1"/>
</dbReference>
<dbReference type="GO" id="GO:0016491">
    <property type="term" value="F:oxidoreductase activity"/>
    <property type="evidence" value="ECO:0007669"/>
    <property type="project" value="InterPro"/>
</dbReference>
<dbReference type="AlphaFoldDB" id="A0A3L8P2Y7"/>
<evidence type="ECO:0000259" key="2">
    <source>
        <dbReference type="SMART" id="SM00829"/>
    </source>
</evidence>
<sequence>MRAIGVNQYGGPEALEVLDLPEPHAGAGEVRIRVHAAAVNPTDTGLRSGLYDERFGERKPPYVPGMDAAGVLDEIGEGVADWQVGDEVLAIVLPTGPHGGAYADQVVVPAESVVAKPDGIDMAHGATLLMNALTARLALDAFDLEEGSTVAVTGAAGSFGGYVIELAKADGLRVLADASEQDVALVGELGADDVVERGEGVTERFRELAPDGVDALADGAVRDAEVLAAVKDGGALATVRGWDGPSERDIAITPVMVFAHAGRTELLERLRDQADDGTLTLRVADVLPAEEAVEAHRRLEAGGVRGRLVLDFT</sequence>
<proteinExistence type="predicted"/>
<dbReference type="CDD" id="cd05289">
    <property type="entry name" value="MDR_like_2"/>
    <property type="match status" value="1"/>
</dbReference>
<dbReference type="Pfam" id="PF08240">
    <property type="entry name" value="ADH_N"/>
    <property type="match status" value="1"/>
</dbReference>
<dbReference type="SUPFAM" id="SSF50129">
    <property type="entry name" value="GroES-like"/>
    <property type="match status" value="1"/>
</dbReference>
<comment type="caution">
    <text evidence="3">The sequence shown here is derived from an EMBL/GenBank/DDBJ whole genome shotgun (WGS) entry which is preliminary data.</text>
</comment>
<dbReference type="Proteomes" id="UP000281708">
    <property type="component" value="Unassembled WGS sequence"/>
</dbReference>
<keyword evidence="4" id="KW-1185">Reference proteome</keyword>
<organism evidence="3 4">
    <name type="scientific">Nocardioides mangrovicus</name>
    <dbReference type="NCBI Taxonomy" id="2478913"/>
    <lineage>
        <taxon>Bacteria</taxon>
        <taxon>Bacillati</taxon>
        <taxon>Actinomycetota</taxon>
        <taxon>Actinomycetes</taxon>
        <taxon>Propionibacteriales</taxon>
        <taxon>Nocardioidaceae</taxon>
        <taxon>Nocardioides</taxon>
    </lineage>
</organism>
<dbReference type="SUPFAM" id="SSF51735">
    <property type="entry name" value="NAD(P)-binding Rossmann-fold domains"/>
    <property type="match status" value="1"/>
</dbReference>
<feature type="domain" description="Enoyl reductase (ER)" evidence="2">
    <location>
        <begin position="10"/>
        <end position="310"/>
    </location>
</feature>
<evidence type="ECO:0000313" key="3">
    <source>
        <dbReference type="EMBL" id="RLV49213.1"/>
    </source>
</evidence>
<accession>A0A3L8P2Y7</accession>
<dbReference type="OrthoDB" id="3251063at2"/>
<gene>
    <name evidence="3" type="ORF">D9V37_11710</name>
</gene>
<name>A0A3L8P2Y7_9ACTN</name>
<reference evidence="3 4" key="1">
    <citation type="submission" date="2018-10" db="EMBL/GenBank/DDBJ databases">
        <title>Marmoricola sp. 4Q3S-7 whole genome shotgun sequence.</title>
        <authorList>
            <person name="Li F."/>
        </authorList>
    </citation>
    <scope>NUCLEOTIDE SEQUENCE [LARGE SCALE GENOMIC DNA]</scope>
    <source>
        <strain evidence="3 4">4Q3S-7</strain>
    </source>
</reference>
<keyword evidence="1" id="KW-0521">NADP</keyword>
<dbReference type="InterPro" id="IPR051603">
    <property type="entry name" value="Zinc-ADH_QOR/CCCR"/>
</dbReference>
<dbReference type="InterPro" id="IPR036291">
    <property type="entry name" value="NAD(P)-bd_dom_sf"/>
</dbReference>
<dbReference type="PANTHER" id="PTHR44154:SF1">
    <property type="entry name" value="QUINONE OXIDOREDUCTASE"/>
    <property type="match status" value="1"/>
</dbReference>
<dbReference type="Pfam" id="PF13602">
    <property type="entry name" value="ADH_zinc_N_2"/>
    <property type="match status" value="1"/>
</dbReference>
<evidence type="ECO:0000256" key="1">
    <source>
        <dbReference type="ARBA" id="ARBA00022857"/>
    </source>
</evidence>
<dbReference type="PANTHER" id="PTHR44154">
    <property type="entry name" value="QUINONE OXIDOREDUCTASE"/>
    <property type="match status" value="1"/>
</dbReference>
<dbReference type="InterPro" id="IPR020843">
    <property type="entry name" value="ER"/>
</dbReference>
<dbReference type="EMBL" id="RDBE01000007">
    <property type="protein sequence ID" value="RLV49213.1"/>
    <property type="molecule type" value="Genomic_DNA"/>
</dbReference>
<dbReference type="SMART" id="SM00829">
    <property type="entry name" value="PKS_ER"/>
    <property type="match status" value="1"/>
</dbReference>
<dbReference type="InterPro" id="IPR013154">
    <property type="entry name" value="ADH-like_N"/>
</dbReference>
<dbReference type="InterPro" id="IPR011032">
    <property type="entry name" value="GroES-like_sf"/>
</dbReference>